<dbReference type="Proteomes" id="UP000175971">
    <property type="component" value="Unassembled WGS sequence"/>
</dbReference>
<reference evidence="2 3" key="1">
    <citation type="journal article" date="2016" name="Front. Microbiol.">
        <title>Comparative Genomics Analysis of Streptomyces Species Reveals Their Adaptation to the Marine Environment and Their Diversity at the Genomic Level.</title>
        <authorList>
            <person name="Tian X."/>
            <person name="Zhang Z."/>
            <person name="Yang T."/>
            <person name="Chen M."/>
            <person name="Li J."/>
            <person name="Chen F."/>
            <person name="Yang J."/>
            <person name="Li W."/>
            <person name="Zhang B."/>
            <person name="Zhang Z."/>
            <person name="Wu J."/>
            <person name="Zhang C."/>
            <person name="Long L."/>
            <person name="Xiao J."/>
        </authorList>
    </citation>
    <scope>NUCLEOTIDE SEQUENCE [LARGE SCALE GENOMIC DNA]</scope>
    <source>
        <strain evidence="2 3">SCSIO M10372</strain>
    </source>
</reference>
<feature type="region of interest" description="Disordered" evidence="1">
    <location>
        <begin position="53"/>
        <end position="89"/>
    </location>
</feature>
<comment type="caution">
    <text evidence="2">The sequence shown here is derived from an EMBL/GenBank/DDBJ whole genome shotgun (WGS) entry which is preliminary data.</text>
</comment>
<organism evidence="2 3">
    <name type="scientific">Streptomyces nanshensis</name>
    <dbReference type="NCBI Taxonomy" id="518642"/>
    <lineage>
        <taxon>Bacteria</taxon>
        <taxon>Bacillati</taxon>
        <taxon>Actinomycetota</taxon>
        <taxon>Actinomycetes</taxon>
        <taxon>Kitasatosporales</taxon>
        <taxon>Streptomycetaceae</taxon>
        <taxon>Streptomyces</taxon>
    </lineage>
</organism>
<gene>
    <name evidence="2" type="ORF">AN221_19415</name>
</gene>
<protein>
    <submittedName>
        <fullName evidence="2">Uncharacterized protein</fullName>
    </submittedName>
</protein>
<proteinExistence type="predicted"/>
<keyword evidence="3" id="KW-1185">Reference proteome</keyword>
<sequence length="148" mass="15257">MLMRMGAGHRGSRLGVWPEAVLVVLLAILVHLLACAHGPVLVGAERADSIAALSTPSCDDPPPPLTYPAGQAPEPEEGGDRPCVGGDEPSVQVSRAVQQADAAVCDVLLPGVPSGSSTDCAWHRPQPPTCSGGLPAQQKRACLGVWRT</sequence>
<evidence type="ECO:0000313" key="2">
    <source>
        <dbReference type="EMBL" id="OEV19093.1"/>
    </source>
</evidence>
<evidence type="ECO:0000313" key="3">
    <source>
        <dbReference type="Proteomes" id="UP000175971"/>
    </source>
</evidence>
<dbReference type="EMBL" id="LJGZ01000088">
    <property type="protein sequence ID" value="OEV19093.1"/>
    <property type="molecule type" value="Genomic_DNA"/>
</dbReference>
<evidence type="ECO:0000256" key="1">
    <source>
        <dbReference type="SAM" id="MobiDB-lite"/>
    </source>
</evidence>
<name>A0A1E7LT52_9ACTN</name>
<dbReference type="AlphaFoldDB" id="A0A1E7LT52"/>
<accession>A0A1E7LT52</accession>